<keyword evidence="1" id="KW-0812">Transmembrane</keyword>
<keyword evidence="1" id="KW-1133">Transmembrane helix</keyword>
<reference evidence="2 3" key="1">
    <citation type="submission" date="2016-02" db="EMBL/GenBank/DDBJ databases">
        <title>Genome analysis of coral dinoflagellate symbionts highlights evolutionary adaptations to a symbiotic lifestyle.</title>
        <authorList>
            <person name="Aranda M."/>
            <person name="Li Y."/>
            <person name="Liew Y.J."/>
            <person name="Baumgarten S."/>
            <person name="Simakov O."/>
            <person name="Wilson M."/>
            <person name="Piel J."/>
            <person name="Ashoor H."/>
            <person name="Bougouffa S."/>
            <person name="Bajic V.B."/>
            <person name="Ryu T."/>
            <person name="Ravasi T."/>
            <person name="Bayer T."/>
            <person name="Micklem G."/>
            <person name="Kim H."/>
            <person name="Bhak J."/>
            <person name="Lajeunesse T.C."/>
            <person name="Voolstra C.R."/>
        </authorList>
    </citation>
    <scope>NUCLEOTIDE SEQUENCE [LARGE SCALE GENOMIC DNA]</scope>
    <source>
        <strain evidence="2 3">CCMP2467</strain>
    </source>
</reference>
<evidence type="ECO:0000313" key="3">
    <source>
        <dbReference type="Proteomes" id="UP000186817"/>
    </source>
</evidence>
<keyword evidence="3" id="KW-1185">Reference proteome</keyword>
<dbReference type="Proteomes" id="UP000186817">
    <property type="component" value="Unassembled WGS sequence"/>
</dbReference>
<keyword evidence="1" id="KW-0472">Membrane</keyword>
<dbReference type="AlphaFoldDB" id="A0A1Q9CBQ3"/>
<feature type="transmembrane region" description="Helical" evidence="1">
    <location>
        <begin position="70"/>
        <end position="91"/>
    </location>
</feature>
<accession>A0A1Q9CBQ3</accession>
<organism evidence="2 3">
    <name type="scientific">Symbiodinium microadriaticum</name>
    <name type="common">Dinoflagellate</name>
    <name type="synonym">Zooxanthella microadriatica</name>
    <dbReference type="NCBI Taxonomy" id="2951"/>
    <lineage>
        <taxon>Eukaryota</taxon>
        <taxon>Sar</taxon>
        <taxon>Alveolata</taxon>
        <taxon>Dinophyceae</taxon>
        <taxon>Suessiales</taxon>
        <taxon>Symbiodiniaceae</taxon>
        <taxon>Symbiodinium</taxon>
    </lineage>
</organism>
<comment type="caution">
    <text evidence="2">The sequence shown here is derived from an EMBL/GenBank/DDBJ whole genome shotgun (WGS) entry which is preliminary data.</text>
</comment>
<evidence type="ECO:0000313" key="2">
    <source>
        <dbReference type="EMBL" id="OLP80348.1"/>
    </source>
</evidence>
<proteinExistence type="predicted"/>
<protein>
    <submittedName>
        <fullName evidence="2">Uncharacterized protein</fullName>
    </submittedName>
</protein>
<name>A0A1Q9CBQ3_SYMMI</name>
<sequence>MLAFEVIRAPKNLVRASPTSPNMAQLGVRMGGVVAVMVINNILLVLFAYFDSLGRYQTATDLAASQVFNLFLATLVNTAIVYNLIGINFYTNDDSLFGASRAELP</sequence>
<dbReference type="EMBL" id="LSRX01001387">
    <property type="protein sequence ID" value="OLP80348.1"/>
    <property type="molecule type" value="Genomic_DNA"/>
</dbReference>
<feature type="transmembrane region" description="Helical" evidence="1">
    <location>
        <begin position="30"/>
        <end position="50"/>
    </location>
</feature>
<gene>
    <name evidence="2" type="ORF">AK812_SmicGene39254</name>
</gene>
<evidence type="ECO:0000256" key="1">
    <source>
        <dbReference type="SAM" id="Phobius"/>
    </source>
</evidence>